<evidence type="ECO:0000256" key="3">
    <source>
        <dbReference type="ARBA" id="ARBA00022692"/>
    </source>
</evidence>
<keyword evidence="3 6" id="KW-0812">Transmembrane</keyword>
<comment type="caution">
    <text evidence="7">The sequence shown here is derived from an EMBL/GenBank/DDBJ whole genome shotgun (WGS) entry which is preliminary data.</text>
</comment>
<evidence type="ECO:0000313" key="7">
    <source>
        <dbReference type="EMBL" id="MFD1204919.1"/>
    </source>
</evidence>
<dbReference type="PANTHER" id="PTHR33931:SF2">
    <property type="entry name" value="HOLIN-LIKE PROTEIN CIDA"/>
    <property type="match status" value="1"/>
</dbReference>
<proteinExistence type="predicted"/>
<evidence type="ECO:0000256" key="6">
    <source>
        <dbReference type="SAM" id="Phobius"/>
    </source>
</evidence>
<dbReference type="Pfam" id="PF03788">
    <property type="entry name" value="LrgA"/>
    <property type="match status" value="1"/>
</dbReference>
<comment type="subcellular location">
    <subcellularLocation>
        <location evidence="1">Cell membrane</location>
        <topology evidence="1">Multi-pass membrane protein</topology>
    </subcellularLocation>
</comment>
<feature type="transmembrane region" description="Helical" evidence="6">
    <location>
        <begin position="29"/>
        <end position="48"/>
    </location>
</feature>
<evidence type="ECO:0000256" key="1">
    <source>
        <dbReference type="ARBA" id="ARBA00004651"/>
    </source>
</evidence>
<evidence type="ECO:0000313" key="8">
    <source>
        <dbReference type="Proteomes" id="UP001597231"/>
    </source>
</evidence>
<keyword evidence="2" id="KW-1003">Cell membrane</keyword>
<accession>A0ABW3TZS6</accession>
<feature type="transmembrane region" description="Helical" evidence="6">
    <location>
        <begin position="87"/>
        <end position="112"/>
    </location>
</feature>
<gene>
    <name evidence="7" type="ORF">ACFQ38_07370</name>
</gene>
<keyword evidence="4 6" id="KW-1133">Transmembrane helix</keyword>
<name>A0ABW3TZS6_9BACL</name>
<feature type="transmembrane region" description="Helical" evidence="6">
    <location>
        <begin position="60"/>
        <end position="81"/>
    </location>
</feature>
<dbReference type="PANTHER" id="PTHR33931">
    <property type="entry name" value="HOLIN-LIKE PROTEIN CIDA-RELATED"/>
    <property type="match status" value="1"/>
</dbReference>
<dbReference type="Proteomes" id="UP001597231">
    <property type="component" value="Unassembled WGS sequence"/>
</dbReference>
<keyword evidence="8" id="KW-1185">Reference proteome</keyword>
<keyword evidence="5 6" id="KW-0472">Membrane</keyword>
<evidence type="ECO:0000256" key="2">
    <source>
        <dbReference type="ARBA" id="ARBA00022475"/>
    </source>
</evidence>
<organism evidence="7 8">
    <name type="scientific">Sporosarcina contaminans</name>
    <dbReference type="NCBI Taxonomy" id="633403"/>
    <lineage>
        <taxon>Bacteria</taxon>
        <taxon>Bacillati</taxon>
        <taxon>Bacillota</taxon>
        <taxon>Bacilli</taxon>
        <taxon>Bacillales</taxon>
        <taxon>Caryophanaceae</taxon>
        <taxon>Sporosarcina</taxon>
    </lineage>
</organism>
<sequence length="118" mass="13575">MKRIIQLIFIFLFYFLGEGIQRWTGLPIPGSMIGLLLLLIFLIVFKDASVSTHTEGAQILVRHFTLFFIPATVGIILYLNLFKTWNAVSVLTTMMSSFLTIAVTAFSVQWFIRRRESR</sequence>
<evidence type="ECO:0000256" key="4">
    <source>
        <dbReference type="ARBA" id="ARBA00022989"/>
    </source>
</evidence>
<protein>
    <submittedName>
        <fullName evidence="7">CidA/LrgA family protein</fullName>
    </submittedName>
</protein>
<reference evidence="8" key="1">
    <citation type="journal article" date="2019" name="Int. J. Syst. Evol. Microbiol.">
        <title>The Global Catalogue of Microorganisms (GCM) 10K type strain sequencing project: providing services to taxonomists for standard genome sequencing and annotation.</title>
        <authorList>
            <consortium name="The Broad Institute Genomics Platform"/>
            <consortium name="The Broad Institute Genome Sequencing Center for Infectious Disease"/>
            <person name="Wu L."/>
            <person name="Ma J."/>
        </authorList>
    </citation>
    <scope>NUCLEOTIDE SEQUENCE [LARGE SCALE GENOMIC DNA]</scope>
    <source>
        <strain evidence="8">CCUG 53915</strain>
    </source>
</reference>
<evidence type="ECO:0000256" key="5">
    <source>
        <dbReference type="ARBA" id="ARBA00023136"/>
    </source>
</evidence>
<dbReference type="RefSeq" id="WP_336824313.1">
    <property type="nucleotide sequence ID" value="NZ_JBHTLT010000035.1"/>
</dbReference>
<dbReference type="InterPro" id="IPR005538">
    <property type="entry name" value="LrgA/CidA"/>
</dbReference>
<dbReference type="EMBL" id="JBHTLT010000035">
    <property type="protein sequence ID" value="MFD1204919.1"/>
    <property type="molecule type" value="Genomic_DNA"/>
</dbReference>